<protein>
    <submittedName>
        <fullName evidence="1">Uncharacterized protein</fullName>
    </submittedName>
</protein>
<name>A0A6A6V3I1_9PLEO</name>
<organism evidence="1 2">
    <name type="scientific">Sporormia fimetaria CBS 119925</name>
    <dbReference type="NCBI Taxonomy" id="1340428"/>
    <lineage>
        <taxon>Eukaryota</taxon>
        <taxon>Fungi</taxon>
        <taxon>Dikarya</taxon>
        <taxon>Ascomycota</taxon>
        <taxon>Pezizomycotina</taxon>
        <taxon>Dothideomycetes</taxon>
        <taxon>Pleosporomycetidae</taxon>
        <taxon>Pleosporales</taxon>
        <taxon>Sporormiaceae</taxon>
        <taxon>Sporormia</taxon>
    </lineage>
</organism>
<dbReference type="OrthoDB" id="1896086at2759"/>
<evidence type="ECO:0000313" key="2">
    <source>
        <dbReference type="Proteomes" id="UP000799440"/>
    </source>
</evidence>
<sequence length="257" mass="28327">MDLCGFSEIRPIPKTAPVSDGLPKPKCAGEPTEGPVAFGWEVADKKILEFCRSDKYWNTILVPSIGMGSGHTADGQGKVLGAHEVYDIGDGNKLYIAKHFKENGCQGHASFAVGRTAEEKIDHCVNRFRKILNGCNSPDLFPKFGGHLEDVCVVYTLTARPEGAEDPRKLDAESGSGKFMCEKTDSQVAGLENTCTCHRERFPDTVDVFKMPDNNDCEEDISEPNISYVDNECRCAMSTQLILTPDYTQRPTRRDIG</sequence>
<dbReference type="Proteomes" id="UP000799440">
    <property type="component" value="Unassembled WGS sequence"/>
</dbReference>
<evidence type="ECO:0000313" key="1">
    <source>
        <dbReference type="EMBL" id="KAF2744583.1"/>
    </source>
</evidence>
<gene>
    <name evidence="1" type="ORF">M011DRAFT_470431</name>
</gene>
<dbReference type="AlphaFoldDB" id="A0A6A6V3I1"/>
<reference evidence="1" key="1">
    <citation type="journal article" date="2020" name="Stud. Mycol.">
        <title>101 Dothideomycetes genomes: a test case for predicting lifestyles and emergence of pathogens.</title>
        <authorList>
            <person name="Haridas S."/>
            <person name="Albert R."/>
            <person name="Binder M."/>
            <person name="Bloem J."/>
            <person name="Labutti K."/>
            <person name="Salamov A."/>
            <person name="Andreopoulos B."/>
            <person name="Baker S."/>
            <person name="Barry K."/>
            <person name="Bills G."/>
            <person name="Bluhm B."/>
            <person name="Cannon C."/>
            <person name="Castanera R."/>
            <person name="Culley D."/>
            <person name="Daum C."/>
            <person name="Ezra D."/>
            <person name="Gonzalez J."/>
            <person name="Henrissat B."/>
            <person name="Kuo A."/>
            <person name="Liang C."/>
            <person name="Lipzen A."/>
            <person name="Lutzoni F."/>
            <person name="Magnuson J."/>
            <person name="Mondo S."/>
            <person name="Nolan M."/>
            <person name="Ohm R."/>
            <person name="Pangilinan J."/>
            <person name="Park H.-J."/>
            <person name="Ramirez L."/>
            <person name="Alfaro M."/>
            <person name="Sun H."/>
            <person name="Tritt A."/>
            <person name="Yoshinaga Y."/>
            <person name="Zwiers L.-H."/>
            <person name="Turgeon B."/>
            <person name="Goodwin S."/>
            <person name="Spatafora J."/>
            <person name="Crous P."/>
            <person name="Grigoriev I."/>
        </authorList>
    </citation>
    <scope>NUCLEOTIDE SEQUENCE</scope>
    <source>
        <strain evidence="1">CBS 119925</strain>
    </source>
</reference>
<keyword evidence="2" id="KW-1185">Reference proteome</keyword>
<accession>A0A6A6V3I1</accession>
<dbReference type="EMBL" id="MU006588">
    <property type="protein sequence ID" value="KAF2744583.1"/>
    <property type="molecule type" value="Genomic_DNA"/>
</dbReference>
<proteinExistence type="predicted"/>